<feature type="compositionally biased region" description="Basic and acidic residues" evidence="1">
    <location>
        <begin position="729"/>
        <end position="742"/>
    </location>
</feature>
<dbReference type="Proteomes" id="UP000265618">
    <property type="component" value="Unassembled WGS sequence"/>
</dbReference>
<feature type="region of interest" description="Disordered" evidence="1">
    <location>
        <begin position="204"/>
        <end position="234"/>
    </location>
</feature>
<dbReference type="GO" id="GO:0016020">
    <property type="term" value="C:membrane"/>
    <property type="evidence" value="ECO:0007669"/>
    <property type="project" value="TreeGrafter"/>
</dbReference>
<dbReference type="AlphaFoldDB" id="A0A9K3GIG0"/>
<evidence type="ECO:0000256" key="1">
    <source>
        <dbReference type="SAM" id="MobiDB-lite"/>
    </source>
</evidence>
<evidence type="ECO:0008006" key="4">
    <source>
        <dbReference type="Google" id="ProtNLM"/>
    </source>
</evidence>
<feature type="compositionally biased region" description="Low complexity" evidence="1">
    <location>
        <begin position="994"/>
        <end position="1010"/>
    </location>
</feature>
<accession>A0A9K3GIG0</accession>
<feature type="region of interest" description="Disordered" evidence="1">
    <location>
        <begin position="529"/>
        <end position="563"/>
    </location>
</feature>
<name>A0A9K3GIG0_9EUKA</name>
<feature type="region of interest" description="Disordered" evidence="1">
    <location>
        <begin position="916"/>
        <end position="955"/>
    </location>
</feature>
<dbReference type="GO" id="GO:0005737">
    <property type="term" value="C:cytoplasm"/>
    <property type="evidence" value="ECO:0007669"/>
    <property type="project" value="TreeGrafter"/>
</dbReference>
<feature type="compositionally biased region" description="Acidic residues" evidence="1">
    <location>
        <begin position="789"/>
        <end position="810"/>
    </location>
</feature>
<feature type="compositionally biased region" description="Basic and acidic residues" evidence="1">
    <location>
        <begin position="530"/>
        <end position="555"/>
    </location>
</feature>
<dbReference type="InterPro" id="IPR032914">
    <property type="entry name" value="Vam6/VPS39/TRAP1"/>
</dbReference>
<feature type="compositionally biased region" description="Basic and acidic residues" evidence="1">
    <location>
        <begin position="811"/>
        <end position="827"/>
    </location>
</feature>
<dbReference type="GO" id="GO:0006914">
    <property type="term" value="P:autophagy"/>
    <property type="evidence" value="ECO:0007669"/>
    <property type="project" value="TreeGrafter"/>
</dbReference>
<dbReference type="PANTHER" id="PTHR12894:SF27">
    <property type="entry name" value="TRANSFORMING GROWTH FACTOR-BETA RECEPTOR-ASSOCIATED PROTEIN 1"/>
    <property type="match status" value="1"/>
</dbReference>
<keyword evidence="3" id="KW-1185">Reference proteome</keyword>
<feature type="compositionally biased region" description="Polar residues" evidence="1">
    <location>
        <begin position="933"/>
        <end position="947"/>
    </location>
</feature>
<feature type="region of interest" description="Disordered" evidence="1">
    <location>
        <begin position="145"/>
        <end position="167"/>
    </location>
</feature>
<dbReference type="GO" id="GO:0034058">
    <property type="term" value="P:endosomal vesicle fusion"/>
    <property type="evidence" value="ECO:0007669"/>
    <property type="project" value="TreeGrafter"/>
</dbReference>
<feature type="compositionally biased region" description="Polar residues" evidence="1">
    <location>
        <begin position="1015"/>
        <end position="1028"/>
    </location>
</feature>
<organism evidence="2 3">
    <name type="scientific">Kipferlia bialata</name>
    <dbReference type="NCBI Taxonomy" id="797122"/>
    <lineage>
        <taxon>Eukaryota</taxon>
        <taxon>Metamonada</taxon>
        <taxon>Carpediemonas-like organisms</taxon>
        <taxon>Kipferlia</taxon>
    </lineage>
</organism>
<evidence type="ECO:0000313" key="2">
    <source>
        <dbReference type="EMBL" id="GIQ83460.1"/>
    </source>
</evidence>
<dbReference type="PANTHER" id="PTHR12894">
    <property type="entry name" value="CNH DOMAIN CONTAINING"/>
    <property type="match status" value="1"/>
</dbReference>
<feature type="region of interest" description="Disordered" evidence="1">
    <location>
        <begin position="729"/>
        <end position="860"/>
    </location>
</feature>
<proteinExistence type="predicted"/>
<dbReference type="EMBL" id="BDIP01001059">
    <property type="protein sequence ID" value="GIQ83460.1"/>
    <property type="molecule type" value="Genomic_DNA"/>
</dbReference>
<gene>
    <name evidence="2" type="ORF">KIPB_004787</name>
</gene>
<reference evidence="2 3" key="1">
    <citation type="journal article" date="2018" name="PLoS ONE">
        <title>The draft genome of Kipferlia bialata reveals reductive genome evolution in fornicate parasites.</title>
        <authorList>
            <person name="Tanifuji G."/>
            <person name="Takabayashi S."/>
            <person name="Kume K."/>
            <person name="Takagi M."/>
            <person name="Nakayama T."/>
            <person name="Kamikawa R."/>
            <person name="Inagaki Y."/>
            <person name="Hashimoto T."/>
        </authorList>
    </citation>
    <scope>NUCLEOTIDE SEQUENCE [LARGE SCALE GENOMIC DNA]</scope>
    <source>
        <strain evidence="2">NY0173</strain>
    </source>
</reference>
<sequence>MDQAFIAVTGSDVGTAQQYLADHKSLIPSVEAYYQSIQSASGTEGGEEDTHSDHASGLLSPARRHAMLGILQCSQGNYSDAVLNHLILASDTPPLSVLALLLGDIPLSACAAPEPPKDSVANLASGSDGGQLTQTILRLSQPLYQGRDRHHTPHHSRRHGHTPAPLSHRVSDVYSEAASGTLLDTLCRLVQLPSVACVLGGERGRGRERDLDPDAGDSGDPYPLSDGDRAQGMDDTMLRGLPEPFCGMTLGAIRRYLSHPGDGMSMSTTAVAVLLEEDGESEGEYTQGDTAQDCLDRLAACSAYLSVLIDPYDSYRTRQTSSRVHHMVPMPHDRVSRDALQRVLRVYLAVLQGVLANRVSAPGEEGGETPAVYGQAGVAVDILKDVPLNEPEALCASQICHTLRLYGVAAAICEGDAVVDHKLARRLMYLLNDTRTHAQEILSLVTSIPTVRISSYTRADGKTHREMAYLHSIDDVLRLLPYAVAHLGPVTVTNALLADFASGDMGRGEGTTEIRGFVPLAMLVPALMDQGRERDRGHGRDRRGRDRDRRGRSGRGDQASQSCTQVFSLSPSAFAVYVHRLRSVKRLKTASEQYTLVPSVLASALHQTLVQTERQERDREGGDTSVPELDGPQTLLRQRWLGAEGAETMREMVSLAYMRYIGDDLEAPGVKLLQQSTDSVGYIADKVPDFEIPLFYLCGCMGQHVHALTRILRPLAKYTSDLEALEATAPEREGVPETKVAKAPETPAVVIAVSDMGARGGRGRRGGADRESQRLRGPVRRQRRGRGDDSDDESESDEESSQTTEEEVESEGERERSQREADSRDEGSLSDYEGVGDASPSDRPHTETGTEEETERMRDLSHQRHALEVKAVRAAAAVAEQVEEYCIAAVYLAARKVEQELKREYRYLLKIRSLSPSDCQAETDTRGALRSPDPSQTGASPSGQGRQSDLPRIPYPPDADSLFMAACGAGRKEPLATTLANLFPFSLATPADQSTSLSRSRSSKSVAHSRAPSYGGSQAGSLTTSASGSRAVERLREELDRTVRRRHVAVGQLGRSSAPHLLVRALDMLVRMTGDTGGERAAAPKHVAAAALRLVDTRHESGQLLARYASSDTLVRLPSCIPLADLRPFLVASFNTLADHTRSAQTQMRLYQRRNDVALKRLFELRGHVAVRSNTTVCCVCLRGLGHTDVHVYPDGLFSHKGCIRQAK</sequence>
<feature type="region of interest" description="Disordered" evidence="1">
    <location>
        <begin position="991"/>
        <end position="1032"/>
    </location>
</feature>
<feature type="compositionally biased region" description="Basic residues" evidence="1">
    <location>
        <begin position="148"/>
        <end position="161"/>
    </location>
</feature>
<comment type="caution">
    <text evidence="2">The sequence shown here is derived from an EMBL/GenBank/DDBJ whole genome shotgun (WGS) entry which is preliminary data.</text>
</comment>
<evidence type="ECO:0000313" key="3">
    <source>
        <dbReference type="Proteomes" id="UP000265618"/>
    </source>
</evidence>
<protein>
    <recommendedName>
        <fullName evidence="4">Vacuolar sorting protein 39/Transforming growth factor beta receptor-associated domain-containing protein</fullName>
    </recommendedName>
</protein>